<dbReference type="Pfam" id="PF10262">
    <property type="entry name" value="Rdx"/>
    <property type="match status" value="1"/>
</dbReference>
<evidence type="ECO:0008006" key="4">
    <source>
        <dbReference type="Google" id="ProtNLM"/>
    </source>
</evidence>
<sequence length="76" mass="8235">MLPISIQPAAALKAFLEQEFENKVEITELPDACGTGAFEVKAGDKLIHSKLTMGHGKCTSDEELDAILEELHKIIG</sequence>
<protein>
    <recommendedName>
        <fullName evidence="4">SelT/SelW/SelH family protein</fullName>
    </recommendedName>
</protein>
<dbReference type="Proteomes" id="UP000013827">
    <property type="component" value="Unassembled WGS sequence"/>
</dbReference>
<dbReference type="HOGENOM" id="CLU_2692978_0_0_1"/>
<evidence type="ECO:0000256" key="1">
    <source>
        <dbReference type="ARBA" id="ARBA00023284"/>
    </source>
</evidence>
<dbReference type="InterPro" id="IPR011893">
    <property type="entry name" value="Selenoprotein_Rdx-typ"/>
</dbReference>
<evidence type="ECO:0000313" key="3">
    <source>
        <dbReference type="Proteomes" id="UP000013827"/>
    </source>
</evidence>
<dbReference type="RefSeq" id="XP_005758886.1">
    <property type="nucleotide sequence ID" value="XM_005758829.1"/>
</dbReference>
<dbReference type="Gene3D" id="3.40.30.10">
    <property type="entry name" value="Glutaredoxin"/>
    <property type="match status" value="1"/>
</dbReference>
<dbReference type="EnsemblProtists" id="EOD06457">
    <property type="protein sequence ID" value="EOD06457"/>
    <property type="gene ID" value="EMIHUDRAFT_258919"/>
</dbReference>
<dbReference type="PaxDb" id="2903-EOD06457"/>
<organism evidence="2 3">
    <name type="scientific">Emiliania huxleyi (strain CCMP1516)</name>
    <dbReference type="NCBI Taxonomy" id="280463"/>
    <lineage>
        <taxon>Eukaryota</taxon>
        <taxon>Haptista</taxon>
        <taxon>Haptophyta</taxon>
        <taxon>Prymnesiophyceae</taxon>
        <taxon>Isochrysidales</taxon>
        <taxon>Noelaerhabdaceae</taxon>
        <taxon>Emiliania</taxon>
    </lineage>
</organism>
<keyword evidence="3" id="KW-1185">Reference proteome</keyword>
<accession>A0A0D3I5C2</accession>
<dbReference type="AlphaFoldDB" id="A0A0D3I5C2"/>
<name>A0A0D3I5C2_EMIH1</name>
<dbReference type="KEGG" id="ehx:EMIHUDRAFT_258919"/>
<reference evidence="3" key="1">
    <citation type="journal article" date="2013" name="Nature">
        <title>Pan genome of the phytoplankton Emiliania underpins its global distribution.</title>
        <authorList>
            <person name="Read B.A."/>
            <person name="Kegel J."/>
            <person name="Klute M.J."/>
            <person name="Kuo A."/>
            <person name="Lefebvre S.C."/>
            <person name="Maumus F."/>
            <person name="Mayer C."/>
            <person name="Miller J."/>
            <person name="Monier A."/>
            <person name="Salamov A."/>
            <person name="Young J."/>
            <person name="Aguilar M."/>
            <person name="Claverie J.M."/>
            <person name="Frickenhaus S."/>
            <person name="Gonzalez K."/>
            <person name="Herman E.K."/>
            <person name="Lin Y.C."/>
            <person name="Napier J."/>
            <person name="Ogata H."/>
            <person name="Sarno A.F."/>
            <person name="Shmutz J."/>
            <person name="Schroeder D."/>
            <person name="de Vargas C."/>
            <person name="Verret F."/>
            <person name="von Dassow P."/>
            <person name="Valentin K."/>
            <person name="Van de Peer Y."/>
            <person name="Wheeler G."/>
            <person name="Dacks J.B."/>
            <person name="Delwiche C.F."/>
            <person name="Dyhrman S.T."/>
            <person name="Glockner G."/>
            <person name="John U."/>
            <person name="Richards T."/>
            <person name="Worden A.Z."/>
            <person name="Zhang X."/>
            <person name="Grigoriev I.V."/>
            <person name="Allen A.E."/>
            <person name="Bidle K."/>
            <person name="Borodovsky M."/>
            <person name="Bowler C."/>
            <person name="Brownlee C."/>
            <person name="Cock J.M."/>
            <person name="Elias M."/>
            <person name="Gladyshev V.N."/>
            <person name="Groth M."/>
            <person name="Guda C."/>
            <person name="Hadaegh A."/>
            <person name="Iglesias-Rodriguez M.D."/>
            <person name="Jenkins J."/>
            <person name="Jones B.M."/>
            <person name="Lawson T."/>
            <person name="Leese F."/>
            <person name="Lindquist E."/>
            <person name="Lobanov A."/>
            <person name="Lomsadze A."/>
            <person name="Malik S.B."/>
            <person name="Marsh M.E."/>
            <person name="Mackinder L."/>
            <person name="Mock T."/>
            <person name="Mueller-Roeber B."/>
            <person name="Pagarete A."/>
            <person name="Parker M."/>
            <person name="Probert I."/>
            <person name="Quesneville H."/>
            <person name="Raines C."/>
            <person name="Rensing S.A."/>
            <person name="Riano-Pachon D.M."/>
            <person name="Richier S."/>
            <person name="Rokitta S."/>
            <person name="Shiraiwa Y."/>
            <person name="Soanes D.M."/>
            <person name="van der Giezen M."/>
            <person name="Wahlund T.M."/>
            <person name="Williams B."/>
            <person name="Wilson W."/>
            <person name="Wolfe G."/>
            <person name="Wurch L.L."/>
        </authorList>
    </citation>
    <scope>NUCLEOTIDE SEQUENCE</scope>
</reference>
<dbReference type="GeneID" id="17252608"/>
<keyword evidence="1" id="KW-0676">Redox-active center</keyword>
<proteinExistence type="predicted"/>
<evidence type="ECO:0000313" key="2">
    <source>
        <dbReference type="EnsemblProtists" id="EOD06457"/>
    </source>
</evidence>
<reference evidence="2" key="2">
    <citation type="submission" date="2024-10" db="UniProtKB">
        <authorList>
            <consortium name="EnsemblProtists"/>
        </authorList>
    </citation>
    <scope>IDENTIFICATION</scope>
</reference>